<keyword evidence="4" id="KW-1185">Reference proteome</keyword>
<evidence type="ECO:0000256" key="2">
    <source>
        <dbReference type="ARBA" id="ARBA00022963"/>
    </source>
</evidence>
<dbReference type="GO" id="GO:0016787">
    <property type="term" value="F:hydrolase activity"/>
    <property type="evidence" value="ECO:0007669"/>
    <property type="project" value="UniProtKB-KW"/>
</dbReference>
<dbReference type="EMBL" id="KK784882">
    <property type="protein sequence ID" value="KDO75492.1"/>
    <property type="molecule type" value="Genomic_DNA"/>
</dbReference>
<sequence>TRRGGWRYLDTGQVLIESACSVDRAEEALSTLLPMLPEIQYYRFNPVDERCEMELDETDPAEWLKLEAAVDEYINNNSESFKNVCERLLLPFQQDEKWSENLKSQHFPRGKVSNTDEISPSLGWRRNTLLVEAMHSPDSGRVGHHARALESFCASNGIRLSLLHGISGIGKSMPGATFPTPFSSPLITGSFPSSPLLYSPDVGPQRIGRIDMVPPLSLDGLQAGKTFSSPPVSPKAHRQLSLHVRSLHEKLQSLPQVGIVHLCLQNDTVGSILRSA</sequence>
<keyword evidence="2" id="KW-0442">Lipid degradation</keyword>
<gene>
    <name evidence="3" type="ORF">CISIN_1g0007122mg</name>
</gene>
<reference evidence="3 4" key="1">
    <citation type="submission" date="2014-04" db="EMBL/GenBank/DDBJ databases">
        <authorList>
            <consortium name="International Citrus Genome Consortium"/>
            <person name="Gmitter F."/>
            <person name="Chen C."/>
            <person name="Farmerie W."/>
            <person name="Harkins T."/>
            <person name="Desany B."/>
            <person name="Mohiuddin M."/>
            <person name="Kodira C."/>
            <person name="Borodovsky M."/>
            <person name="Lomsadze A."/>
            <person name="Burns P."/>
            <person name="Jenkins J."/>
            <person name="Prochnik S."/>
            <person name="Shu S."/>
            <person name="Chapman J."/>
            <person name="Pitluck S."/>
            <person name="Schmutz J."/>
            <person name="Rokhsar D."/>
        </authorList>
    </citation>
    <scope>NUCLEOTIDE SEQUENCE</scope>
</reference>
<proteinExistence type="predicted"/>
<dbReference type="PANTHER" id="PTHR24185:SF1">
    <property type="entry name" value="CALCIUM-INDEPENDENT PHOSPHOLIPASE A2-GAMMA"/>
    <property type="match status" value="1"/>
</dbReference>
<evidence type="ECO:0000256" key="1">
    <source>
        <dbReference type="ARBA" id="ARBA00022801"/>
    </source>
</evidence>
<dbReference type="PANTHER" id="PTHR24185">
    <property type="entry name" value="CALCIUM-INDEPENDENT PHOSPHOLIPASE A2-GAMMA"/>
    <property type="match status" value="1"/>
</dbReference>
<feature type="non-terminal residue" evidence="3">
    <location>
        <position position="1"/>
    </location>
</feature>
<evidence type="ECO:0000313" key="4">
    <source>
        <dbReference type="Proteomes" id="UP000027120"/>
    </source>
</evidence>
<protein>
    <submittedName>
        <fullName evidence="3">Uncharacterized protein</fullName>
    </submittedName>
</protein>
<evidence type="ECO:0000313" key="3">
    <source>
        <dbReference type="EMBL" id="KDO75492.1"/>
    </source>
</evidence>
<keyword evidence="2" id="KW-0443">Lipid metabolism</keyword>
<dbReference type="Proteomes" id="UP000027120">
    <property type="component" value="Unassembled WGS sequence"/>
</dbReference>
<organism evidence="3 4">
    <name type="scientific">Citrus sinensis</name>
    <name type="common">Sweet orange</name>
    <name type="synonym">Citrus aurantium var. sinensis</name>
    <dbReference type="NCBI Taxonomy" id="2711"/>
    <lineage>
        <taxon>Eukaryota</taxon>
        <taxon>Viridiplantae</taxon>
        <taxon>Streptophyta</taxon>
        <taxon>Embryophyta</taxon>
        <taxon>Tracheophyta</taxon>
        <taxon>Spermatophyta</taxon>
        <taxon>Magnoliopsida</taxon>
        <taxon>eudicotyledons</taxon>
        <taxon>Gunneridae</taxon>
        <taxon>Pentapetalae</taxon>
        <taxon>rosids</taxon>
        <taxon>malvids</taxon>
        <taxon>Sapindales</taxon>
        <taxon>Rutaceae</taxon>
        <taxon>Aurantioideae</taxon>
        <taxon>Citrus</taxon>
    </lineage>
</organism>
<dbReference type="GO" id="GO:0016042">
    <property type="term" value="P:lipid catabolic process"/>
    <property type="evidence" value="ECO:0007669"/>
    <property type="project" value="UniProtKB-KW"/>
</dbReference>
<accession>A0A067GJ66</accession>
<keyword evidence="1" id="KW-0378">Hydrolase</keyword>
<dbReference type="AlphaFoldDB" id="A0A067GJ66"/>
<name>A0A067GJ66_CITSI</name>